<dbReference type="PIRSF" id="PIRSF001554">
    <property type="entry name" value="SucCS_beta"/>
    <property type="match status" value="1"/>
</dbReference>
<dbReference type="UniPathway" id="UPA00223">
    <property type="reaction ID" value="UER00999"/>
</dbReference>
<accession>A0A523UV68</accession>
<feature type="binding site" evidence="7">
    <location>
        <position position="99"/>
    </location>
    <ligand>
        <name>ATP</name>
        <dbReference type="ChEBI" id="CHEBI:30616"/>
    </ligand>
</feature>
<dbReference type="GO" id="GO:0005829">
    <property type="term" value="C:cytosol"/>
    <property type="evidence" value="ECO:0007669"/>
    <property type="project" value="TreeGrafter"/>
</dbReference>
<evidence type="ECO:0000256" key="4">
    <source>
        <dbReference type="ARBA" id="ARBA00022723"/>
    </source>
</evidence>
<dbReference type="EC" id="6.2.1.5" evidence="7"/>
<dbReference type="GO" id="GO:0000287">
    <property type="term" value="F:magnesium ion binding"/>
    <property type="evidence" value="ECO:0007669"/>
    <property type="project" value="UniProtKB-UniRule"/>
</dbReference>
<evidence type="ECO:0000256" key="1">
    <source>
        <dbReference type="ARBA" id="ARBA00009182"/>
    </source>
</evidence>
<organism evidence="10 11">
    <name type="scientific">Aerophobetes bacterium</name>
    <dbReference type="NCBI Taxonomy" id="2030807"/>
    <lineage>
        <taxon>Bacteria</taxon>
        <taxon>Candidatus Aerophobota</taxon>
    </lineage>
</organism>
<comment type="caution">
    <text evidence="10">The sequence shown here is derived from an EMBL/GenBank/DDBJ whole genome shotgun (WGS) entry which is preliminary data.</text>
</comment>
<dbReference type="InterPro" id="IPR016102">
    <property type="entry name" value="Succinyl-CoA_synth-like"/>
</dbReference>
<comment type="subunit">
    <text evidence="7">Heterotetramer of two alpha and two beta subunits.</text>
</comment>
<reference evidence="10 11" key="1">
    <citation type="submission" date="2019-03" db="EMBL/GenBank/DDBJ databases">
        <title>Metabolic potential of uncultured bacteria and archaea associated with petroleum seepage in deep-sea sediments.</title>
        <authorList>
            <person name="Dong X."/>
            <person name="Hubert C."/>
        </authorList>
    </citation>
    <scope>NUCLEOTIDE SEQUENCE [LARGE SCALE GENOMIC DNA]</scope>
    <source>
        <strain evidence="10">E29_bin78</strain>
    </source>
</reference>
<evidence type="ECO:0000256" key="2">
    <source>
        <dbReference type="ARBA" id="ARBA00022532"/>
    </source>
</evidence>
<name>A0A523UV68_UNCAE</name>
<keyword evidence="6 7" id="KW-0460">Magnesium</keyword>
<feature type="binding site" evidence="7">
    <location>
        <position position="191"/>
    </location>
    <ligand>
        <name>Mg(2+)</name>
        <dbReference type="ChEBI" id="CHEBI:18420"/>
    </ligand>
</feature>
<dbReference type="EMBL" id="SOJK01000125">
    <property type="protein sequence ID" value="TET46462.1"/>
    <property type="molecule type" value="Genomic_DNA"/>
</dbReference>
<dbReference type="GO" id="GO:0004775">
    <property type="term" value="F:succinate-CoA ligase (ADP-forming) activity"/>
    <property type="evidence" value="ECO:0007669"/>
    <property type="project" value="UniProtKB-UniRule"/>
</dbReference>
<dbReference type="Pfam" id="PF00549">
    <property type="entry name" value="Ligase_CoA"/>
    <property type="match status" value="1"/>
</dbReference>
<dbReference type="GO" id="GO:0005524">
    <property type="term" value="F:ATP binding"/>
    <property type="evidence" value="ECO:0007669"/>
    <property type="project" value="UniProtKB-UniRule"/>
</dbReference>
<feature type="binding site" evidence="7">
    <location>
        <position position="256"/>
    </location>
    <ligand>
        <name>substrate</name>
        <note>ligand shared with subunit alpha</note>
    </ligand>
</feature>
<comment type="catalytic activity">
    <reaction evidence="7">
        <text>GTP + succinate + CoA = succinyl-CoA + GDP + phosphate</text>
        <dbReference type="Rhea" id="RHEA:22120"/>
        <dbReference type="ChEBI" id="CHEBI:30031"/>
        <dbReference type="ChEBI" id="CHEBI:37565"/>
        <dbReference type="ChEBI" id="CHEBI:43474"/>
        <dbReference type="ChEBI" id="CHEBI:57287"/>
        <dbReference type="ChEBI" id="CHEBI:57292"/>
        <dbReference type="ChEBI" id="CHEBI:58189"/>
    </reaction>
</comment>
<evidence type="ECO:0000313" key="11">
    <source>
        <dbReference type="Proteomes" id="UP000320679"/>
    </source>
</evidence>
<gene>
    <name evidence="7 10" type="primary">sucC</name>
    <name evidence="10" type="ORF">E3J59_03055</name>
</gene>
<comment type="catalytic activity">
    <reaction evidence="7">
        <text>succinate + ATP + CoA = succinyl-CoA + ADP + phosphate</text>
        <dbReference type="Rhea" id="RHEA:17661"/>
        <dbReference type="ChEBI" id="CHEBI:30031"/>
        <dbReference type="ChEBI" id="CHEBI:30616"/>
        <dbReference type="ChEBI" id="CHEBI:43474"/>
        <dbReference type="ChEBI" id="CHEBI:57287"/>
        <dbReference type="ChEBI" id="CHEBI:57292"/>
        <dbReference type="ChEBI" id="CHEBI:456216"/>
        <dbReference type="EC" id="6.2.1.5"/>
    </reaction>
</comment>
<comment type="caution">
    <text evidence="7">Lacks conserved residue(s) required for the propagation of feature annotation.</text>
</comment>
<feature type="binding site" evidence="7">
    <location>
        <begin position="313"/>
        <end position="315"/>
    </location>
    <ligand>
        <name>substrate</name>
        <note>ligand shared with subunit alpha</note>
    </ligand>
</feature>
<dbReference type="GO" id="GO:0006099">
    <property type="term" value="P:tricarboxylic acid cycle"/>
    <property type="evidence" value="ECO:0007669"/>
    <property type="project" value="UniProtKB-UniRule"/>
</dbReference>
<proteinExistence type="inferred from homology"/>
<feature type="domain" description="ATP-grasp" evidence="9">
    <location>
        <begin position="9"/>
        <end position="219"/>
    </location>
</feature>
<dbReference type="GO" id="GO:0042709">
    <property type="term" value="C:succinate-CoA ligase complex"/>
    <property type="evidence" value="ECO:0007669"/>
    <property type="project" value="TreeGrafter"/>
</dbReference>
<feature type="binding site" evidence="7">
    <location>
        <position position="205"/>
    </location>
    <ligand>
        <name>Mg(2+)</name>
        <dbReference type="ChEBI" id="CHEBI:18420"/>
    </ligand>
</feature>
<sequence length="389" mass="42551">MKIYEYQAHEIFSSHGIPTPPMEVADSAEKAEEITKRFGRPVAVKAQVLVGGRGKAGGIKIAQDPGEAHEASGRILSSSLKGEPVREVLIQEALQIKEEYYLGITVDRSERKPVVMVSPAGGVEIEEVAHLTPQKIFKQHIHPLLGFQNYQATSLAFSLSENKERARGIAKILSSLYHIFEELDSFLVEINPLVIIQDEELYALDAKIIIDDNALYRHPELSSLGSTQAGDPLEVKAKEQGFSYVHLDGEIGCIVNGARLAMATMDMVKRYGAEPANFLDVGGGASKERVSSALDIVCSEEKVKVVLVNIFGGITRCDVVANGLIEAISRRRQDLPLVIRLSGTNEEEGRTKICQTRAILATTMAEGIKSASRLRSQSSQRNGSCLWNI</sequence>
<feature type="binding site" evidence="7">
    <location>
        <begin position="52"/>
        <end position="54"/>
    </location>
    <ligand>
        <name>ATP</name>
        <dbReference type="ChEBI" id="CHEBI:30616"/>
    </ligand>
</feature>
<feature type="binding site" evidence="7">
    <location>
        <position position="94"/>
    </location>
    <ligand>
        <name>ATP</name>
        <dbReference type="ChEBI" id="CHEBI:30616"/>
    </ligand>
</feature>
<dbReference type="Gene3D" id="3.30.470.20">
    <property type="entry name" value="ATP-grasp fold, B domain"/>
    <property type="match status" value="1"/>
</dbReference>
<dbReference type="SUPFAM" id="SSF56059">
    <property type="entry name" value="Glutathione synthetase ATP-binding domain-like"/>
    <property type="match status" value="1"/>
</dbReference>
<evidence type="ECO:0000259" key="9">
    <source>
        <dbReference type="PROSITE" id="PS50975"/>
    </source>
</evidence>
<keyword evidence="5 7" id="KW-0547">Nucleotide-binding</keyword>
<evidence type="ECO:0000256" key="3">
    <source>
        <dbReference type="ARBA" id="ARBA00022598"/>
    </source>
</evidence>
<dbReference type="AlphaFoldDB" id="A0A523UV68"/>
<keyword evidence="3 7" id="KW-0436">Ligase</keyword>
<dbReference type="Proteomes" id="UP000320679">
    <property type="component" value="Unassembled WGS sequence"/>
</dbReference>
<dbReference type="GO" id="GO:0004776">
    <property type="term" value="F:succinate-CoA ligase (GDP-forming) activity"/>
    <property type="evidence" value="ECO:0007669"/>
    <property type="project" value="RHEA"/>
</dbReference>
<dbReference type="FunFam" id="3.30.470.20:FF:000002">
    <property type="entry name" value="Succinate--CoA ligase [ADP-forming] subunit beta"/>
    <property type="match status" value="1"/>
</dbReference>
<evidence type="ECO:0000256" key="5">
    <source>
        <dbReference type="ARBA" id="ARBA00022741"/>
    </source>
</evidence>
<dbReference type="InterPro" id="IPR005811">
    <property type="entry name" value="SUCC_ACL_C"/>
</dbReference>
<dbReference type="HAMAP" id="MF_00558">
    <property type="entry name" value="Succ_CoA_beta"/>
    <property type="match status" value="1"/>
</dbReference>
<evidence type="ECO:0000256" key="7">
    <source>
        <dbReference type="HAMAP-Rule" id="MF_00558"/>
    </source>
</evidence>
<evidence type="ECO:0000256" key="8">
    <source>
        <dbReference type="PROSITE-ProRule" id="PRU00409"/>
    </source>
</evidence>
<dbReference type="Gene3D" id="3.40.50.261">
    <property type="entry name" value="Succinyl-CoA synthetase domains"/>
    <property type="match status" value="1"/>
</dbReference>
<feature type="binding site" evidence="7">
    <location>
        <position position="45"/>
    </location>
    <ligand>
        <name>ATP</name>
        <dbReference type="ChEBI" id="CHEBI:30616"/>
    </ligand>
</feature>
<keyword evidence="4 7" id="KW-0479">Metal-binding</keyword>
<dbReference type="InterPro" id="IPR011761">
    <property type="entry name" value="ATP-grasp"/>
</dbReference>
<protein>
    <recommendedName>
        <fullName evidence="7">Succinate--CoA ligase [ADP-forming] subunit beta</fullName>
        <ecNumber evidence="7">6.2.1.5</ecNumber>
    </recommendedName>
    <alternativeName>
        <fullName evidence="7">Succinyl-CoA synthetase subunit beta</fullName>
        <shortName evidence="7">SCS-beta</shortName>
    </alternativeName>
</protein>
<dbReference type="InterPro" id="IPR013650">
    <property type="entry name" value="ATP-grasp_succ-CoA_synth-type"/>
</dbReference>
<comment type="function">
    <text evidence="7">Succinyl-CoA synthetase functions in the citric acid cycle (TCA), coupling the hydrolysis of succinyl-CoA to the synthesis of either ATP or GTP and thus represents the only step of substrate-level phosphorylation in the TCA. The beta subunit provides nucleotide specificity of the enzyme and binds the substrate succinate, while the binding sites for coenzyme A and phosphate are found in the alpha subunit.</text>
</comment>
<comment type="similarity">
    <text evidence="1 7">Belongs to the succinate/malate CoA ligase beta subunit family.</text>
</comment>
<dbReference type="GO" id="GO:0006104">
    <property type="term" value="P:succinyl-CoA metabolic process"/>
    <property type="evidence" value="ECO:0007669"/>
    <property type="project" value="TreeGrafter"/>
</dbReference>
<dbReference type="Gene3D" id="3.30.1490.20">
    <property type="entry name" value="ATP-grasp fold, A domain"/>
    <property type="match status" value="1"/>
</dbReference>
<keyword evidence="2 7" id="KW-0816">Tricarboxylic acid cycle</keyword>
<dbReference type="PANTHER" id="PTHR11815:SF10">
    <property type="entry name" value="SUCCINATE--COA LIGASE [GDP-FORMING] SUBUNIT BETA, MITOCHONDRIAL"/>
    <property type="match status" value="1"/>
</dbReference>
<dbReference type="PROSITE" id="PS50975">
    <property type="entry name" value="ATP_GRASP"/>
    <property type="match status" value="1"/>
</dbReference>
<evidence type="ECO:0000256" key="6">
    <source>
        <dbReference type="ARBA" id="ARBA00022842"/>
    </source>
</evidence>
<dbReference type="Pfam" id="PF08442">
    <property type="entry name" value="ATP-grasp_2"/>
    <property type="match status" value="1"/>
</dbReference>
<dbReference type="NCBIfam" id="NF001913">
    <property type="entry name" value="PRK00696.1"/>
    <property type="match status" value="1"/>
</dbReference>
<dbReference type="InterPro" id="IPR013815">
    <property type="entry name" value="ATP_grasp_subdomain_1"/>
</dbReference>
<dbReference type="FunFam" id="3.40.50.261:FF:000001">
    <property type="entry name" value="Succinate--CoA ligase [ADP-forming] subunit beta"/>
    <property type="match status" value="1"/>
</dbReference>
<comment type="pathway">
    <text evidence="7">Carbohydrate metabolism; tricarboxylic acid cycle; succinate from succinyl-CoA (ligase route): step 1/1.</text>
</comment>
<dbReference type="InterPro" id="IPR005809">
    <property type="entry name" value="Succ_CoA_ligase-like_bsu"/>
</dbReference>
<dbReference type="NCBIfam" id="TIGR01016">
    <property type="entry name" value="sucCoAbeta"/>
    <property type="match status" value="1"/>
</dbReference>
<keyword evidence="7 8" id="KW-0067">ATP-binding</keyword>
<comment type="cofactor">
    <cofactor evidence="7">
        <name>Mg(2+)</name>
        <dbReference type="ChEBI" id="CHEBI:18420"/>
    </cofactor>
    <text evidence="7">Binds 1 Mg(2+) ion per subunit.</text>
</comment>
<dbReference type="SUPFAM" id="SSF52210">
    <property type="entry name" value="Succinyl-CoA synthetase domains"/>
    <property type="match status" value="1"/>
</dbReference>
<dbReference type="PANTHER" id="PTHR11815">
    <property type="entry name" value="SUCCINYL-COA SYNTHETASE BETA CHAIN"/>
    <property type="match status" value="1"/>
</dbReference>
<evidence type="ECO:0000313" key="10">
    <source>
        <dbReference type="EMBL" id="TET46462.1"/>
    </source>
</evidence>